<evidence type="ECO:0000313" key="9">
    <source>
        <dbReference type="EMBL" id="VAV87865.1"/>
    </source>
</evidence>
<reference evidence="9" key="1">
    <citation type="submission" date="2018-06" db="EMBL/GenBank/DDBJ databases">
        <authorList>
            <person name="Zhirakovskaya E."/>
        </authorList>
    </citation>
    <scope>NUCLEOTIDE SEQUENCE</scope>
</reference>
<accession>A0A3B0RWX0</accession>
<evidence type="ECO:0000256" key="6">
    <source>
        <dbReference type="ARBA" id="ARBA00023136"/>
    </source>
</evidence>
<feature type="transmembrane region" description="Helical" evidence="7">
    <location>
        <begin position="141"/>
        <end position="161"/>
    </location>
</feature>
<gene>
    <name evidence="9" type="ORF">MNBD_ALPHA06-65</name>
</gene>
<keyword evidence="3" id="KW-1003">Cell membrane</keyword>
<name>A0A3B0RWX0_9ZZZZ</name>
<dbReference type="PANTHER" id="PTHR43163:SF6">
    <property type="entry name" value="DIPEPTIDE TRANSPORT SYSTEM PERMEASE PROTEIN DPPB-RELATED"/>
    <property type="match status" value="1"/>
</dbReference>
<dbReference type="PANTHER" id="PTHR43163">
    <property type="entry name" value="DIPEPTIDE TRANSPORT SYSTEM PERMEASE PROTEIN DPPB-RELATED"/>
    <property type="match status" value="1"/>
</dbReference>
<dbReference type="AlphaFoldDB" id="A0A3B0RWX0"/>
<dbReference type="Pfam" id="PF19300">
    <property type="entry name" value="BPD_transp_1_N"/>
    <property type="match status" value="1"/>
</dbReference>
<evidence type="ECO:0000256" key="5">
    <source>
        <dbReference type="ARBA" id="ARBA00022989"/>
    </source>
</evidence>
<dbReference type="CDD" id="cd06261">
    <property type="entry name" value="TM_PBP2"/>
    <property type="match status" value="1"/>
</dbReference>
<feature type="transmembrane region" description="Helical" evidence="7">
    <location>
        <begin position="173"/>
        <end position="194"/>
    </location>
</feature>
<evidence type="ECO:0000259" key="8">
    <source>
        <dbReference type="PROSITE" id="PS50928"/>
    </source>
</evidence>
<dbReference type="GO" id="GO:0005886">
    <property type="term" value="C:plasma membrane"/>
    <property type="evidence" value="ECO:0007669"/>
    <property type="project" value="UniProtKB-SubCell"/>
</dbReference>
<evidence type="ECO:0000256" key="3">
    <source>
        <dbReference type="ARBA" id="ARBA00022475"/>
    </source>
</evidence>
<keyword evidence="2" id="KW-0813">Transport</keyword>
<dbReference type="SUPFAM" id="SSF161098">
    <property type="entry name" value="MetI-like"/>
    <property type="match status" value="1"/>
</dbReference>
<feature type="transmembrane region" description="Helical" evidence="7">
    <location>
        <begin position="241"/>
        <end position="262"/>
    </location>
</feature>
<evidence type="ECO:0000256" key="4">
    <source>
        <dbReference type="ARBA" id="ARBA00022692"/>
    </source>
</evidence>
<dbReference type="InterPro" id="IPR045621">
    <property type="entry name" value="BPD_transp_1_N"/>
</dbReference>
<evidence type="ECO:0000256" key="1">
    <source>
        <dbReference type="ARBA" id="ARBA00004651"/>
    </source>
</evidence>
<sequence length="309" mass="33539">MFGYLIRRLLVAIPTLFVIITLAFFMMHAAPGSPFDLDRPLPARIKQRIEAAYHLDKPIYVQYGYYLKDLARGDLGPSMKYKDKNVSDLIREGLPVSATIGASAMLLALVLGGFLGSFAALKQNSGADYAVMGFSTTGISIPPFVVGPVLALVFGVYLHWLPTGGLDRGQITFRHLLLPVITLALPQIAIISRLTRASMIEVLRSNFIRTAHAKGLSETSVLVGHALRAAVLPLVSYAGPATAALLTGTLVVEQIFALPGIGRQFITGALQRDYTVVMGVVILYATLIILFNLLADLLYGVLDPKVRYR</sequence>
<dbReference type="InterPro" id="IPR000515">
    <property type="entry name" value="MetI-like"/>
</dbReference>
<comment type="subcellular location">
    <subcellularLocation>
        <location evidence="1">Cell membrane</location>
        <topology evidence="1">Multi-pass membrane protein</topology>
    </subcellularLocation>
</comment>
<dbReference type="GO" id="GO:0055085">
    <property type="term" value="P:transmembrane transport"/>
    <property type="evidence" value="ECO:0007669"/>
    <property type="project" value="InterPro"/>
</dbReference>
<dbReference type="NCBIfam" id="NF007008">
    <property type="entry name" value="PRK09471.1"/>
    <property type="match status" value="1"/>
</dbReference>
<dbReference type="Gene3D" id="1.10.3720.10">
    <property type="entry name" value="MetI-like"/>
    <property type="match status" value="1"/>
</dbReference>
<dbReference type="Pfam" id="PF00528">
    <property type="entry name" value="BPD_transp_1"/>
    <property type="match status" value="1"/>
</dbReference>
<protein>
    <submittedName>
        <fullName evidence="9">Oligopeptide transport system permease protein OppB (TC 3.A.1.5.1)</fullName>
    </submittedName>
</protein>
<evidence type="ECO:0000256" key="7">
    <source>
        <dbReference type="SAM" id="Phobius"/>
    </source>
</evidence>
<proteinExistence type="predicted"/>
<feature type="transmembrane region" description="Helical" evidence="7">
    <location>
        <begin position="274"/>
        <end position="295"/>
    </location>
</feature>
<feature type="domain" description="ABC transmembrane type-1" evidence="8">
    <location>
        <begin position="94"/>
        <end position="299"/>
    </location>
</feature>
<dbReference type="InterPro" id="IPR035906">
    <property type="entry name" value="MetI-like_sf"/>
</dbReference>
<keyword evidence="6 7" id="KW-0472">Membrane</keyword>
<keyword evidence="5 7" id="KW-1133">Transmembrane helix</keyword>
<evidence type="ECO:0000256" key="2">
    <source>
        <dbReference type="ARBA" id="ARBA00022448"/>
    </source>
</evidence>
<feature type="transmembrane region" description="Helical" evidence="7">
    <location>
        <begin position="9"/>
        <end position="30"/>
    </location>
</feature>
<dbReference type="EMBL" id="UOEE01000050">
    <property type="protein sequence ID" value="VAV87865.1"/>
    <property type="molecule type" value="Genomic_DNA"/>
</dbReference>
<keyword evidence="4 7" id="KW-0812">Transmembrane</keyword>
<feature type="transmembrane region" description="Helical" evidence="7">
    <location>
        <begin position="98"/>
        <end position="121"/>
    </location>
</feature>
<organism evidence="9">
    <name type="scientific">hydrothermal vent metagenome</name>
    <dbReference type="NCBI Taxonomy" id="652676"/>
    <lineage>
        <taxon>unclassified sequences</taxon>
        <taxon>metagenomes</taxon>
        <taxon>ecological metagenomes</taxon>
    </lineage>
</organism>
<dbReference type="PROSITE" id="PS50928">
    <property type="entry name" value="ABC_TM1"/>
    <property type="match status" value="1"/>
</dbReference>